<name>A0A9N9HER9_9GLOM</name>
<dbReference type="PROSITE" id="PS50011">
    <property type="entry name" value="PROTEIN_KINASE_DOM"/>
    <property type="match status" value="1"/>
</dbReference>
<organism evidence="7 8">
    <name type="scientific">Acaulospora morrowiae</name>
    <dbReference type="NCBI Taxonomy" id="94023"/>
    <lineage>
        <taxon>Eukaryota</taxon>
        <taxon>Fungi</taxon>
        <taxon>Fungi incertae sedis</taxon>
        <taxon>Mucoromycota</taxon>
        <taxon>Glomeromycotina</taxon>
        <taxon>Glomeromycetes</taxon>
        <taxon>Diversisporales</taxon>
        <taxon>Acaulosporaceae</taxon>
        <taxon>Acaulospora</taxon>
    </lineage>
</organism>
<dbReference type="GO" id="GO:0016020">
    <property type="term" value="C:membrane"/>
    <property type="evidence" value="ECO:0007669"/>
    <property type="project" value="TreeGrafter"/>
</dbReference>
<comment type="caution">
    <text evidence="7">The sequence shown here is derived from an EMBL/GenBank/DDBJ whole genome shotgun (WGS) entry which is preliminary data.</text>
</comment>
<evidence type="ECO:0000256" key="5">
    <source>
        <dbReference type="ARBA" id="ARBA00022840"/>
    </source>
</evidence>
<dbReference type="Proteomes" id="UP000789342">
    <property type="component" value="Unassembled WGS sequence"/>
</dbReference>
<keyword evidence="8" id="KW-1185">Reference proteome</keyword>
<dbReference type="GO" id="GO:0005524">
    <property type="term" value="F:ATP binding"/>
    <property type="evidence" value="ECO:0007669"/>
    <property type="project" value="UniProtKB-KW"/>
</dbReference>
<dbReference type="CDD" id="cd00180">
    <property type="entry name" value="PKc"/>
    <property type="match status" value="1"/>
</dbReference>
<proteinExistence type="predicted"/>
<evidence type="ECO:0000259" key="6">
    <source>
        <dbReference type="PROSITE" id="PS50011"/>
    </source>
</evidence>
<dbReference type="InterPro" id="IPR045269">
    <property type="entry name" value="Atg1-like"/>
</dbReference>
<dbReference type="GO" id="GO:0005829">
    <property type="term" value="C:cytosol"/>
    <property type="evidence" value="ECO:0007669"/>
    <property type="project" value="TreeGrafter"/>
</dbReference>
<dbReference type="GO" id="GO:0005776">
    <property type="term" value="C:autophagosome"/>
    <property type="evidence" value="ECO:0007669"/>
    <property type="project" value="TreeGrafter"/>
</dbReference>
<keyword evidence="4" id="KW-0418">Kinase</keyword>
<dbReference type="OrthoDB" id="6718656at2759"/>
<dbReference type="InterPro" id="IPR011009">
    <property type="entry name" value="Kinase-like_dom_sf"/>
</dbReference>
<evidence type="ECO:0000256" key="3">
    <source>
        <dbReference type="ARBA" id="ARBA00022741"/>
    </source>
</evidence>
<dbReference type="Gene3D" id="1.10.510.10">
    <property type="entry name" value="Transferase(Phosphotransferase) domain 1"/>
    <property type="match status" value="1"/>
</dbReference>
<dbReference type="InterPro" id="IPR001245">
    <property type="entry name" value="Ser-Thr/Tyr_kinase_cat_dom"/>
</dbReference>
<dbReference type="EC" id="2.7.11.1" evidence="1"/>
<dbReference type="GO" id="GO:0000045">
    <property type="term" value="P:autophagosome assembly"/>
    <property type="evidence" value="ECO:0007669"/>
    <property type="project" value="TreeGrafter"/>
</dbReference>
<evidence type="ECO:0000256" key="1">
    <source>
        <dbReference type="ARBA" id="ARBA00012513"/>
    </source>
</evidence>
<evidence type="ECO:0000256" key="2">
    <source>
        <dbReference type="ARBA" id="ARBA00022679"/>
    </source>
</evidence>
<dbReference type="SUPFAM" id="SSF56112">
    <property type="entry name" value="Protein kinase-like (PK-like)"/>
    <property type="match status" value="1"/>
</dbReference>
<gene>
    <name evidence="7" type="ORF">AMORRO_LOCUS10772</name>
</gene>
<keyword evidence="3" id="KW-0547">Nucleotide-binding</keyword>
<feature type="domain" description="Protein kinase" evidence="6">
    <location>
        <begin position="25"/>
        <end position="156"/>
    </location>
</feature>
<reference evidence="7" key="1">
    <citation type="submission" date="2021-06" db="EMBL/GenBank/DDBJ databases">
        <authorList>
            <person name="Kallberg Y."/>
            <person name="Tangrot J."/>
            <person name="Rosling A."/>
        </authorList>
    </citation>
    <scope>NUCLEOTIDE SEQUENCE</scope>
    <source>
        <strain evidence="7">CL551</strain>
    </source>
</reference>
<protein>
    <recommendedName>
        <fullName evidence="1">non-specific serine/threonine protein kinase</fullName>
        <ecNumber evidence="1">2.7.11.1</ecNumber>
    </recommendedName>
</protein>
<keyword evidence="2" id="KW-0808">Transferase</keyword>
<evidence type="ECO:0000256" key="4">
    <source>
        <dbReference type="ARBA" id="ARBA00022777"/>
    </source>
</evidence>
<dbReference type="EMBL" id="CAJVPV010012427">
    <property type="protein sequence ID" value="CAG8669866.1"/>
    <property type="molecule type" value="Genomic_DNA"/>
</dbReference>
<dbReference type="Pfam" id="PF07714">
    <property type="entry name" value="PK_Tyr_Ser-Thr"/>
    <property type="match status" value="1"/>
</dbReference>
<dbReference type="InterPro" id="IPR000719">
    <property type="entry name" value="Prot_kinase_dom"/>
</dbReference>
<sequence>MSLTHEWYKTTIKNYGLDFIPFEEFKETKKIDRGGFGEIYSTTYTPTSEVVILKEIFIGDEENQTSIKNFLNELKLHSSLEHDHIIKFYGVSQDSESENNIYLMMEFANEGNLRNYLLKKKDNLMWEEKIRLAIQLAEGISYLHYEQNIAHLDLVT</sequence>
<evidence type="ECO:0000313" key="8">
    <source>
        <dbReference type="Proteomes" id="UP000789342"/>
    </source>
</evidence>
<dbReference type="GO" id="GO:0004674">
    <property type="term" value="F:protein serine/threonine kinase activity"/>
    <property type="evidence" value="ECO:0007669"/>
    <property type="project" value="UniProtKB-EC"/>
</dbReference>
<dbReference type="GO" id="GO:0000407">
    <property type="term" value="C:phagophore assembly site"/>
    <property type="evidence" value="ECO:0007669"/>
    <property type="project" value="TreeGrafter"/>
</dbReference>
<dbReference type="PANTHER" id="PTHR24348:SF22">
    <property type="entry name" value="NON-SPECIFIC SERINE_THREONINE PROTEIN KINASE"/>
    <property type="match status" value="1"/>
</dbReference>
<dbReference type="AlphaFoldDB" id="A0A9N9HER9"/>
<dbReference type="PANTHER" id="PTHR24348">
    <property type="entry name" value="SERINE/THREONINE-PROTEIN KINASE UNC-51-RELATED"/>
    <property type="match status" value="1"/>
</dbReference>
<keyword evidence="5" id="KW-0067">ATP-binding</keyword>
<accession>A0A9N9HER9</accession>
<dbReference type="GO" id="GO:0010506">
    <property type="term" value="P:regulation of autophagy"/>
    <property type="evidence" value="ECO:0007669"/>
    <property type="project" value="InterPro"/>
</dbReference>
<evidence type="ECO:0000313" key="7">
    <source>
        <dbReference type="EMBL" id="CAG8669866.1"/>
    </source>
</evidence>